<name>A0A2K2CE77_POPTR</name>
<keyword evidence="3" id="KW-1185">Reference proteome</keyword>
<dbReference type="Gene3D" id="2.60.210.10">
    <property type="entry name" value="Apoptosis, Tumor Necrosis Factor Receptor Associated Protein 2, Chain A"/>
    <property type="match status" value="1"/>
</dbReference>
<proteinExistence type="predicted"/>
<dbReference type="STRING" id="3694.A0A2K2CE77"/>
<gene>
    <name evidence="2" type="ORF">POPTR_001G466600</name>
</gene>
<dbReference type="Pfam" id="PF22486">
    <property type="entry name" value="MATH_2"/>
    <property type="match status" value="1"/>
</dbReference>
<sequence length="143" mass="15984">MHYNIILVMDLKEVKHAVNPFGFTPYGTHLLGVCSATCKWTVQSFPRVKARALWSKYLEVGGYGCRLLIYPKGDSQALPGCISIHLQIMDPRGTSSSKWDCFASYRLSIVNPLDDSKTVNHKKKSHGWCDFTPASTVFDSKLG</sequence>
<dbReference type="InParanoid" id="A0A2K2CE77"/>
<reference evidence="2 3" key="1">
    <citation type="journal article" date="2006" name="Science">
        <title>The genome of black cottonwood, Populus trichocarpa (Torr. &amp; Gray).</title>
        <authorList>
            <person name="Tuskan G.A."/>
            <person name="Difazio S."/>
            <person name="Jansson S."/>
            <person name="Bohlmann J."/>
            <person name="Grigoriev I."/>
            <person name="Hellsten U."/>
            <person name="Putnam N."/>
            <person name="Ralph S."/>
            <person name="Rombauts S."/>
            <person name="Salamov A."/>
            <person name="Schein J."/>
            <person name="Sterck L."/>
            <person name="Aerts A."/>
            <person name="Bhalerao R.R."/>
            <person name="Bhalerao R.P."/>
            <person name="Blaudez D."/>
            <person name="Boerjan W."/>
            <person name="Brun A."/>
            <person name="Brunner A."/>
            <person name="Busov V."/>
            <person name="Campbell M."/>
            <person name="Carlson J."/>
            <person name="Chalot M."/>
            <person name="Chapman J."/>
            <person name="Chen G.L."/>
            <person name="Cooper D."/>
            <person name="Coutinho P.M."/>
            <person name="Couturier J."/>
            <person name="Covert S."/>
            <person name="Cronk Q."/>
            <person name="Cunningham R."/>
            <person name="Davis J."/>
            <person name="Degroeve S."/>
            <person name="Dejardin A."/>
            <person name="Depamphilis C."/>
            <person name="Detter J."/>
            <person name="Dirks B."/>
            <person name="Dubchak I."/>
            <person name="Duplessis S."/>
            <person name="Ehlting J."/>
            <person name="Ellis B."/>
            <person name="Gendler K."/>
            <person name="Goodstein D."/>
            <person name="Gribskov M."/>
            <person name="Grimwood J."/>
            <person name="Groover A."/>
            <person name="Gunter L."/>
            <person name="Hamberger B."/>
            <person name="Heinze B."/>
            <person name="Helariutta Y."/>
            <person name="Henrissat B."/>
            <person name="Holligan D."/>
            <person name="Holt R."/>
            <person name="Huang W."/>
            <person name="Islam-Faridi N."/>
            <person name="Jones S."/>
            <person name="Jones-Rhoades M."/>
            <person name="Jorgensen R."/>
            <person name="Joshi C."/>
            <person name="Kangasjarvi J."/>
            <person name="Karlsson J."/>
            <person name="Kelleher C."/>
            <person name="Kirkpatrick R."/>
            <person name="Kirst M."/>
            <person name="Kohler A."/>
            <person name="Kalluri U."/>
            <person name="Larimer F."/>
            <person name="Leebens-Mack J."/>
            <person name="Leple J.C."/>
            <person name="Locascio P."/>
            <person name="Lou Y."/>
            <person name="Lucas S."/>
            <person name="Martin F."/>
            <person name="Montanini B."/>
            <person name="Napoli C."/>
            <person name="Nelson D.R."/>
            <person name="Nelson C."/>
            <person name="Nieminen K."/>
            <person name="Nilsson O."/>
            <person name="Pereda V."/>
            <person name="Peter G."/>
            <person name="Philippe R."/>
            <person name="Pilate G."/>
            <person name="Poliakov A."/>
            <person name="Razumovskaya J."/>
            <person name="Richardson P."/>
            <person name="Rinaldi C."/>
            <person name="Ritland K."/>
            <person name="Rouze P."/>
            <person name="Ryaboy D."/>
            <person name="Schmutz J."/>
            <person name="Schrader J."/>
            <person name="Segerman B."/>
            <person name="Shin H."/>
            <person name="Siddiqui A."/>
            <person name="Sterky F."/>
            <person name="Terry A."/>
            <person name="Tsai C.J."/>
            <person name="Uberbacher E."/>
            <person name="Unneberg P."/>
            <person name="Vahala J."/>
            <person name="Wall K."/>
            <person name="Wessler S."/>
            <person name="Yang G."/>
            <person name="Yin T."/>
            <person name="Douglas C."/>
            <person name="Marra M."/>
            <person name="Sandberg G."/>
            <person name="Van de Peer Y."/>
            <person name="Rokhsar D."/>
        </authorList>
    </citation>
    <scope>NUCLEOTIDE SEQUENCE [LARGE SCALE GENOMIC DNA]</scope>
    <source>
        <strain evidence="3">cv. Nisqually</strain>
    </source>
</reference>
<dbReference type="SUPFAM" id="SSF49599">
    <property type="entry name" value="TRAF domain-like"/>
    <property type="match status" value="1"/>
</dbReference>
<dbReference type="InterPro" id="IPR002083">
    <property type="entry name" value="MATH/TRAF_dom"/>
</dbReference>
<dbReference type="EMBL" id="CM009290">
    <property type="protein sequence ID" value="PNT60328.1"/>
    <property type="molecule type" value="Genomic_DNA"/>
</dbReference>
<evidence type="ECO:0000313" key="3">
    <source>
        <dbReference type="Proteomes" id="UP000006729"/>
    </source>
</evidence>
<dbReference type="PANTHER" id="PTHR47242:SF1">
    <property type="entry name" value="TRAF-LIKE FAMILY PROTEIN"/>
    <property type="match status" value="1"/>
</dbReference>
<dbReference type="PROSITE" id="PS50144">
    <property type="entry name" value="MATH"/>
    <property type="match status" value="1"/>
</dbReference>
<organism evidence="2 3">
    <name type="scientific">Populus trichocarpa</name>
    <name type="common">Western balsam poplar</name>
    <name type="synonym">Populus balsamifera subsp. trichocarpa</name>
    <dbReference type="NCBI Taxonomy" id="3694"/>
    <lineage>
        <taxon>Eukaryota</taxon>
        <taxon>Viridiplantae</taxon>
        <taxon>Streptophyta</taxon>
        <taxon>Embryophyta</taxon>
        <taxon>Tracheophyta</taxon>
        <taxon>Spermatophyta</taxon>
        <taxon>Magnoliopsida</taxon>
        <taxon>eudicotyledons</taxon>
        <taxon>Gunneridae</taxon>
        <taxon>Pentapetalae</taxon>
        <taxon>rosids</taxon>
        <taxon>fabids</taxon>
        <taxon>Malpighiales</taxon>
        <taxon>Salicaceae</taxon>
        <taxon>Saliceae</taxon>
        <taxon>Populus</taxon>
    </lineage>
</organism>
<dbReference type="CDD" id="cd00121">
    <property type="entry name" value="MATH"/>
    <property type="match status" value="1"/>
</dbReference>
<feature type="domain" description="MATH" evidence="1">
    <location>
        <begin position="35"/>
        <end position="143"/>
    </location>
</feature>
<evidence type="ECO:0000259" key="1">
    <source>
        <dbReference type="PROSITE" id="PS50144"/>
    </source>
</evidence>
<evidence type="ECO:0000313" key="2">
    <source>
        <dbReference type="EMBL" id="PNT60328.1"/>
    </source>
</evidence>
<dbReference type="PANTHER" id="PTHR47242">
    <property type="entry name" value="TRAF-LIKE FAMILY PROTEIN"/>
    <property type="match status" value="1"/>
</dbReference>
<protein>
    <recommendedName>
        <fullName evidence="1">MATH domain-containing protein</fullName>
    </recommendedName>
</protein>
<accession>A0A2K2CE77</accession>
<dbReference type="Proteomes" id="UP000006729">
    <property type="component" value="Chromosome 1"/>
</dbReference>
<dbReference type="AlphaFoldDB" id="A0A2K2CE77"/>
<dbReference type="InterPro" id="IPR008974">
    <property type="entry name" value="TRAF-like"/>
</dbReference>